<dbReference type="PROSITE" id="PS51677">
    <property type="entry name" value="NODB"/>
    <property type="match status" value="1"/>
</dbReference>
<keyword evidence="2" id="KW-0732">Signal</keyword>
<dbReference type="Gene3D" id="3.20.20.370">
    <property type="entry name" value="Glycoside hydrolase/deacetylase"/>
    <property type="match status" value="1"/>
</dbReference>
<proteinExistence type="predicted"/>
<name>A0A6N8G0L6_9CHRO</name>
<dbReference type="InterPro" id="IPR051398">
    <property type="entry name" value="Polysacch_Deacetylase"/>
</dbReference>
<dbReference type="Proteomes" id="UP000441797">
    <property type="component" value="Unassembled WGS sequence"/>
</dbReference>
<dbReference type="InterPro" id="IPR011330">
    <property type="entry name" value="Glyco_hydro/deAcase_b/a-brl"/>
</dbReference>
<organism evidence="4 5">
    <name type="scientific">Gloeocapsopsis dulcis AAB1 = 1H9</name>
    <dbReference type="NCBI Taxonomy" id="1433147"/>
    <lineage>
        <taxon>Bacteria</taxon>
        <taxon>Bacillati</taxon>
        <taxon>Cyanobacteriota</taxon>
        <taxon>Cyanophyceae</taxon>
        <taxon>Oscillatoriophycideae</taxon>
        <taxon>Chroococcales</taxon>
        <taxon>Chroococcaceae</taxon>
        <taxon>Gloeocapsopsis</taxon>
        <taxon>Gloeocapsopsis dulcis</taxon>
    </lineage>
</organism>
<comment type="caution">
    <text evidence="4">The sequence shown here is derived from an EMBL/GenBank/DDBJ whole genome shotgun (WGS) entry which is preliminary data.</text>
</comment>
<evidence type="ECO:0000313" key="4">
    <source>
        <dbReference type="EMBL" id="MUL38741.1"/>
    </source>
</evidence>
<protein>
    <submittedName>
        <fullName evidence="4">Polysaccharide deacetylase</fullName>
    </submittedName>
</protein>
<dbReference type="AlphaFoldDB" id="A0A6N8G0L6"/>
<reference evidence="4 5" key="1">
    <citation type="journal article" date="2019" name="Front. Microbiol.">
        <title>Genomic Features for Desiccation Tolerance and Sugar Biosynthesis in the Extremophile Gloeocapsopsis sp. UTEX B3054.</title>
        <authorList>
            <person name="Urrejola C."/>
            <person name="Alcorta J."/>
            <person name="Salas L."/>
            <person name="Vasquez M."/>
            <person name="Polz M.F."/>
            <person name="Vicuna R."/>
            <person name="Diez B."/>
        </authorList>
    </citation>
    <scope>NUCLEOTIDE SEQUENCE [LARGE SCALE GENOMIC DNA]</scope>
    <source>
        <strain evidence="4 5">1H9</strain>
    </source>
</reference>
<dbReference type="GO" id="GO:0005975">
    <property type="term" value="P:carbohydrate metabolic process"/>
    <property type="evidence" value="ECO:0007669"/>
    <property type="project" value="InterPro"/>
</dbReference>
<gene>
    <name evidence="4" type="ORF">BWI75_21050</name>
</gene>
<dbReference type="Pfam" id="PF01522">
    <property type="entry name" value="Polysacc_deac_1"/>
    <property type="match status" value="2"/>
</dbReference>
<comment type="subcellular location">
    <subcellularLocation>
        <location evidence="1">Secreted</location>
    </subcellularLocation>
</comment>
<dbReference type="SUPFAM" id="SSF88713">
    <property type="entry name" value="Glycoside hydrolase/deacetylase"/>
    <property type="match status" value="1"/>
</dbReference>
<evidence type="ECO:0000256" key="2">
    <source>
        <dbReference type="ARBA" id="ARBA00022729"/>
    </source>
</evidence>
<dbReference type="EMBL" id="NAPY01000047">
    <property type="protein sequence ID" value="MUL38741.1"/>
    <property type="molecule type" value="Genomic_DNA"/>
</dbReference>
<evidence type="ECO:0000313" key="5">
    <source>
        <dbReference type="Proteomes" id="UP000441797"/>
    </source>
</evidence>
<evidence type="ECO:0000256" key="1">
    <source>
        <dbReference type="ARBA" id="ARBA00004613"/>
    </source>
</evidence>
<dbReference type="GO" id="GO:0016810">
    <property type="term" value="F:hydrolase activity, acting on carbon-nitrogen (but not peptide) bonds"/>
    <property type="evidence" value="ECO:0007669"/>
    <property type="project" value="InterPro"/>
</dbReference>
<dbReference type="PANTHER" id="PTHR34216">
    <property type="match status" value="1"/>
</dbReference>
<sequence>MKIRGLGRLRQIARRLRNRFEPGGLILLYHRVAEVDSDPWSLCVTPQHFAEHLDVLRKHGCPMQLQQLIQGLQDGKLANRSVSITFDDGYADNLHNAKPLLDRYNIPATVFLTSGYIGHEREFWWDELERLLLQPGTLPETLRLSINSKTYQWELGEAADYTEDAYQHHCYWQFEHEDTPSQRHALYRSLYQLLCSLRAGDRQKVLDELLVWSSAEPANRPTHRCLSLAEAIALEQGGLIEVGSHTVTHPLLSTLPLSLQQDEIEQSKARLEEIVGHAVSSFAYPHGNYTAETATLVRQAGFACACSTAADTVWQHTDCFQLPRVVVEDWDGEEFARRLKEWFHG</sequence>
<feature type="domain" description="NodB homology" evidence="3">
    <location>
        <begin position="80"/>
        <end position="345"/>
    </location>
</feature>
<dbReference type="OrthoDB" id="9806342at2"/>
<dbReference type="CDD" id="cd10918">
    <property type="entry name" value="CE4_NodB_like_5s_6s"/>
    <property type="match status" value="1"/>
</dbReference>
<dbReference type="PANTHER" id="PTHR34216:SF3">
    <property type="entry name" value="POLY-BETA-1,6-N-ACETYL-D-GLUCOSAMINE N-DEACETYLASE"/>
    <property type="match status" value="1"/>
</dbReference>
<accession>A0A6N8G0L6</accession>
<evidence type="ECO:0000259" key="3">
    <source>
        <dbReference type="PROSITE" id="PS51677"/>
    </source>
</evidence>
<dbReference type="InterPro" id="IPR002509">
    <property type="entry name" value="NODB_dom"/>
</dbReference>
<keyword evidence="5" id="KW-1185">Reference proteome</keyword>
<dbReference type="GO" id="GO:0005576">
    <property type="term" value="C:extracellular region"/>
    <property type="evidence" value="ECO:0007669"/>
    <property type="project" value="UniProtKB-SubCell"/>
</dbReference>